<name>A0ABS4Z812_9ACTN</name>
<feature type="domain" description="Lsr2 DNA-binding" evidence="4">
    <location>
        <begin position="69"/>
        <end position="101"/>
    </location>
</feature>
<evidence type="ECO:0000256" key="2">
    <source>
        <dbReference type="SAM" id="MobiDB-lite"/>
    </source>
</evidence>
<dbReference type="InterPro" id="IPR042261">
    <property type="entry name" value="Lsr2-like_dimerization"/>
</dbReference>
<dbReference type="Pfam" id="PF23359">
    <property type="entry name" value="Lsr2_DNA-bd"/>
    <property type="match status" value="1"/>
</dbReference>
<protein>
    <recommendedName>
        <fullName evidence="7">Lsr2 family protein</fullName>
    </recommendedName>
</protein>
<dbReference type="InterPro" id="IPR036625">
    <property type="entry name" value="E3-bd_dom_sf"/>
</dbReference>
<organism evidence="5 6">
    <name type="scientific">Microlunatus capsulatus</name>
    <dbReference type="NCBI Taxonomy" id="99117"/>
    <lineage>
        <taxon>Bacteria</taxon>
        <taxon>Bacillati</taxon>
        <taxon>Actinomycetota</taxon>
        <taxon>Actinomycetes</taxon>
        <taxon>Propionibacteriales</taxon>
        <taxon>Propionibacteriaceae</taxon>
        <taxon>Microlunatus</taxon>
    </lineage>
</organism>
<dbReference type="RefSeq" id="WP_210054854.1">
    <property type="nucleotide sequence ID" value="NZ_BAAAMH010000004.1"/>
</dbReference>
<evidence type="ECO:0000259" key="4">
    <source>
        <dbReference type="Pfam" id="PF23359"/>
    </source>
</evidence>
<feature type="domain" description="Lsr2 dimerization" evidence="3">
    <location>
        <begin position="1"/>
        <end position="60"/>
    </location>
</feature>
<dbReference type="Proteomes" id="UP000758168">
    <property type="component" value="Unassembled WGS sequence"/>
</dbReference>
<keyword evidence="6" id="KW-1185">Reference proteome</keyword>
<dbReference type="InterPro" id="IPR024412">
    <property type="entry name" value="Lsr2_dim_dom"/>
</dbReference>
<dbReference type="Pfam" id="PF11774">
    <property type="entry name" value="Lsr2"/>
    <property type="match status" value="1"/>
</dbReference>
<sequence length="129" mass="14356">MVRVMTYRSYDDLDGQEVDEGGGTVHFCFEGRAYEIDLRAENVEEMRRLLSRYTSHGRPAQPPPEEPVDGREVRAWAQQQGIEVAPLGRLASQVVEQYRRAREQERATAEDADDASAAGPGCPLHTPAG</sequence>
<feature type="region of interest" description="Disordered" evidence="2">
    <location>
        <begin position="99"/>
        <end position="129"/>
    </location>
</feature>
<feature type="compositionally biased region" description="Basic and acidic residues" evidence="2">
    <location>
        <begin position="99"/>
        <end position="109"/>
    </location>
</feature>
<comment type="caution">
    <text evidence="5">The sequence shown here is derived from an EMBL/GenBank/DDBJ whole genome shotgun (WGS) entry which is preliminary data.</text>
</comment>
<dbReference type="Gene3D" id="3.30.60.230">
    <property type="entry name" value="Lsr2, dimerization domain"/>
    <property type="match status" value="1"/>
</dbReference>
<dbReference type="Gene3D" id="4.10.320.10">
    <property type="entry name" value="E3-binding domain"/>
    <property type="match status" value="1"/>
</dbReference>
<evidence type="ECO:0000259" key="3">
    <source>
        <dbReference type="Pfam" id="PF11774"/>
    </source>
</evidence>
<dbReference type="EMBL" id="JAGIOB010000001">
    <property type="protein sequence ID" value="MBP2416847.1"/>
    <property type="molecule type" value="Genomic_DNA"/>
</dbReference>
<reference evidence="5 6" key="1">
    <citation type="submission" date="2021-03" db="EMBL/GenBank/DDBJ databases">
        <title>Sequencing the genomes of 1000 actinobacteria strains.</title>
        <authorList>
            <person name="Klenk H.-P."/>
        </authorList>
    </citation>
    <scope>NUCLEOTIDE SEQUENCE [LARGE SCALE GENOMIC DNA]</scope>
    <source>
        <strain evidence="5 6">DSM 12936</strain>
    </source>
</reference>
<keyword evidence="1" id="KW-0238">DNA-binding</keyword>
<evidence type="ECO:0000313" key="5">
    <source>
        <dbReference type="EMBL" id="MBP2416847.1"/>
    </source>
</evidence>
<accession>A0ABS4Z812</accession>
<evidence type="ECO:0000313" key="6">
    <source>
        <dbReference type="Proteomes" id="UP000758168"/>
    </source>
</evidence>
<dbReference type="InterPro" id="IPR055370">
    <property type="entry name" value="Lsr2_DNA-bd"/>
</dbReference>
<gene>
    <name evidence="5" type="ORF">JOF54_001769</name>
</gene>
<evidence type="ECO:0000256" key="1">
    <source>
        <dbReference type="ARBA" id="ARBA00023125"/>
    </source>
</evidence>
<proteinExistence type="predicted"/>
<evidence type="ECO:0008006" key="7">
    <source>
        <dbReference type="Google" id="ProtNLM"/>
    </source>
</evidence>